<dbReference type="CDD" id="cd18964">
    <property type="entry name" value="chromodomain"/>
    <property type="match status" value="1"/>
</dbReference>
<feature type="compositionally biased region" description="Low complexity" evidence="4">
    <location>
        <begin position="488"/>
        <end position="500"/>
    </location>
</feature>
<feature type="compositionally biased region" description="Pro residues" evidence="4">
    <location>
        <begin position="411"/>
        <end position="423"/>
    </location>
</feature>
<proteinExistence type="predicted"/>
<feature type="region of interest" description="Disordered" evidence="4">
    <location>
        <begin position="296"/>
        <end position="367"/>
    </location>
</feature>
<dbReference type="SUPFAM" id="SSF54160">
    <property type="entry name" value="Chromo domain-like"/>
    <property type="match status" value="1"/>
</dbReference>
<feature type="compositionally biased region" description="Polar residues" evidence="4">
    <location>
        <begin position="331"/>
        <end position="345"/>
    </location>
</feature>
<feature type="compositionally biased region" description="Polar residues" evidence="4">
    <location>
        <begin position="539"/>
        <end position="552"/>
    </location>
</feature>
<feature type="compositionally biased region" description="Low complexity" evidence="4">
    <location>
        <begin position="461"/>
        <end position="473"/>
    </location>
</feature>
<dbReference type="InterPro" id="IPR013083">
    <property type="entry name" value="Znf_RING/FYVE/PHD"/>
</dbReference>
<feature type="compositionally biased region" description="Low complexity" evidence="4">
    <location>
        <begin position="438"/>
        <end position="452"/>
    </location>
</feature>
<dbReference type="AlphaFoldDB" id="A0A165M7D6"/>
<dbReference type="Pfam" id="PF00628">
    <property type="entry name" value="PHD"/>
    <property type="match status" value="1"/>
</dbReference>
<evidence type="ECO:0000259" key="5">
    <source>
        <dbReference type="PROSITE" id="PS50013"/>
    </source>
</evidence>
<dbReference type="InterPro" id="IPR000953">
    <property type="entry name" value="Chromo/chromo_shadow_dom"/>
</dbReference>
<dbReference type="Gene3D" id="3.30.40.10">
    <property type="entry name" value="Zinc/RING finger domain, C3HC4 (zinc finger)"/>
    <property type="match status" value="1"/>
</dbReference>
<dbReference type="GO" id="GO:0006338">
    <property type="term" value="P:chromatin remodeling"/>
    <property type="evidence" value="ECO:0007669"/>
    <property type="project" value="UniProtKB-ARBA"/>
</dbReference>
<feature type="compositionally biased region" description="Pro residues" evidence="4">
    <location>
        <begin position="519"/>
        <end position="529"/>
    </location>
</feature>
<name>A0A165M7D6_9APHY</name>
<feature type="compositionally biased region" description="Polar residues" evidence="4">
    <location>
        <begin position="399"/>
        <end position="409"/>
    </location>
</feature>
<dbReference type="Pfam" id="PF00385">
    <property type="entry name" value="Chromo"/>
    <property type="match status" value="1"/>
</dbReference>
<dbReference type="CDD" id="cd15517">
    <property type="entry name" value="PHD_TCF19_like"/>
    <property type="match status" value="1"/>
</dbReference>
<feature type="compositionally biased region" description="Basic residues" evidence="4">
    <location>
        <begin position="602"/>
        <end position="611"/>
    </location>
</feature>
<dbReference type="GO" id="GO:0008270">
    <property type="term" value="F:zinc ion binding"/>
    <property type="evidence" value="ECO:0007669"/>
    <property type="project" value="UniProtKB-KW"/>
</dbReference>
<dbReference type="Gene3D" id="2.40.50.40">
    <property type="match status" value="1"/>
</dbReference>
<sequence>MQTAQNANGAQQHPPTHHVHSFVQEGVGVAFPQPGMPPGQSGSGGAQNVLAVLALALGGLHDSTADKFAHLEGVVRDMTTSVTEVREAARMDSLKLAEWLDNAHERQMKATMLVLERVRTLEHTIGEVRSLDGDETIVARMQRVDCALSELLEQVQDPQAGFTPPTRHLIDRGTSPIVAAPKHVETGIDAPKIGYADVYVTAAEPLPVLVDVNVSAAERIMTDASTVVAPEVISVGVSTTRIELVDAANGKSTRQYADVGIDALVSEDETACMQTPKGMPRFLHVFGPDKHLHAAFPTSPYNSDPMVPAQWSPERSDSPRSELSYLDPNDIVTQDGSANASSSRMDASIQDVEQNLAPDPSEEALTESALNQGDPFTEDAVALDCGAQQQPQAAPTVPDDNSSTPQANIPPTAPSPAFTSPPPVDHHISPVLSRPPRSTSASSIVQSTSSNTAVNSPAVNATSATTAEPTAPSGLPSKVLLPRKSSQRARSFSPLSSLSPAPSPQITSKRLAARAPILSPSPPPPPRPPLPRRKVRDLPQTQPPASSSNSQTRDAEPVRGHSLVRETSSPDIEIIEKPATFVEKKSKSKSRDADQRKSNKKLERKKAKARQRAIELDSDIEILHPRKRRKTEGDKPAGKGKKSVGSPRRTLGPEASGNQSRKGKQATKHFPDSSPGPQPVTLPTTTKTRKLADDVNCRWPKFIEGDDAYQHEYINCDNCDAWFHYGCVGLAPDDARLAEQESSFFCPPCEVAGRKRKGRHTTENSDAAQCARPDCPSGEENQYFVERIIGRRPSQTVSGSRGMPKFVWLVRWLGWEVTHATWEFPENLGEHSQLIAEFEVAADLEGKDLSDLHVPVLLNEASSAGW</sequence>
<organism evidence="6 7">
    <name type="scientific">Daedalea quercina L-15889</name>
    <dbReference type="NCBI Taxonomy" id="1314783"/>
    <lineage>
        <taxon>Eukaryota</taxon>
        <taxon>Fungi</taxon>
        <taxon>Dikarya</taxon>
        <taxon>Basidiomycota</taxon>
        <taxon>Agaricomycotina</taxon>
        <taxon>Agaricomycetes</taxon>
        <taxon>Polyporales</taxon>
        <taxon>Fomitopsis</taxon>
    </lineage>
</organism>
<keyword evidence="3" id="KW-0862">Zinc</keyword>
<dbReference type="SMART" id="SM00249">
    <property type="entry name" value="PHD"/>
    <property type="match status" value="1"/>
</dbReference>
<reference evidence="6 7" key="1">
    <citation type="journal article" date="2016" name="Mol. Biol. Evol.">
        <title>Comparative Genomics of Early-Diverging Mushroom-Forming Fungi Provides Insights into the Origins of Lignocellulose Decay Capabilities.</title>
        <authorList>
            <person name="Nagy L.G."/>
            <person name="Riley R."/>
            <person name="Tritt A."/>
            <person name="Adam C."/>
            <person name="Daum C."/>
            <person name="Floudas D."/>
            <person name="Sun H."/>
            <person name="Yadav J.S."/>
            <person name="Pangilinan J."/>
            <person name="Larsson K.H."/>
            <person name="Matsuura K."/>
            <person name="Barry K."/>
            <person name="Labutti K."/>
            <person name="Kuo R."/>
            <person name="Ohm R.A."/>
            <person name="Bhattacharya S.S."/>
            <person name="Shirouzu T."/>
            <person name="Yoshinaga Y."/>
            <person name="Martin F.M."/>
            <person name="Grigoriev I.V."/>
            <person name="Hibbett D.S."/>
        </authorList>
    </citation>
    <scope>NUCLEOTIDE SEQUENCE [LARGE SCALE GENOMIC DNA]</scope>
    <source>
        <strain evidence="6 7">L-15889</strain>
    </source>
</reference>
<evidence type="ECO:0000256" key="4">
    <source>
        <dbReference type="SAM" id="MobiDB-lite"/>
    </source>
</evidence>
<evidence type="ECO:0000313" key="7">
    <source>
        <dbReference type="Proteomes" id="UP000076727"/>
    </source>
</evidence>
<dbReference type="InterPro" id="IPR016197">
    <property type="entry name" value="Chromo-like_dom_sf"/>
</dbReference>
<keyword evidence="1" id="KW-0479">Metal-binding</keyword>
<dbReference type="InterPro" id="IPR019787">
    <property type="entry name" value="Znf_PHD-finger"/>
</dbReference>
<dbReference type="InterPro" id="IPR001965">
    <property type="entry name" value="Znf_PHD"/>
</dbReference>
<evidence type="ECO:0000256" key="3">
    <source>
        <dbReference type="ARBA" id="ARBA00022833"/>
    </source>
</evidence>
<evidence type="ECO:0000256" key="1">
    <source>
        <dbReference type="ARBA" id="ARBA00022723"/>
    </source>
</evidence>
<dbReference type="PROSITE" id="PS50013">
    <property type="entry name" value="CHROMO_2"/>
    <property type="match status" value="1"/>
</dbReference>
<keyword evidence="7" id="KW-1185">Reference proteome</keyword>
<dbReference type="InterPro" id="IPR023780">
    <property type="entry name" value="Chromo_domain"/>
</dbReference>
<gene>
    <name evidence="6" type="ORF">DAEQUDRAFT_768977</name>
</gene>
<dbReference type="OrthoDB" id="436852at2759"/>
<feature type="domain" description="Chromo" evidence="5">
    <location>
        <begin position="783"/>
        <end position="839"/>
    </location>
</feature>
<dbReference type="SMART" id="SM00298">
    <property type="entry name" value="CHROMO"/>
    <property type="match status" value="1"/>
</dbReference>
<dbReference type="Proteomes" id="UP000076727">
    <property type="component" value="Unassembled WGS sequence"/>
</dbReference>
<keyword evidence="2" id="KW-0863">Zinc-finger</keyword>
<feature type="compositionally biased region" description="Basic and acidic residues" evidence="4">
    <location>
        <begin position="582"/>
        <end position="601"/>
    </location>
</feature>
<dbReference type="EMBL" id="KV429108">
    <property type="protein sequence ID" value="KZT65315.1"/>
    <property type="molecule type" value="Genomic_DNA"/>
</dbReference>
<feature type="region of interest" description="Disordered" evidence="4">
    <location>
        <begin position="387"/>
        <end position="687"/>
    </location>
</feature>
<evidence type="ECO:0000313" key="6">
    <source>
        <dbReference type="EMBL" id="KZT65315.1"/>
    </source>
</evidence>
<protein>
    <recommendedName>
        <fullName evidence="5">Chromo domain-containing protein</fullName>
    </recommendedName>
</protein>
<accession>A0A165M7D6</accession>
<evidence type="ECO:0000256" key="2">
    <source>
        <dbReference type="ARBA" id="ARBA00022771"/>
    </source>
</evidence>
<dbReference type="STRING" id="1314783.A0A165M7D6"/>